<sequence>MIKEIVKRKVLQLSDYYNKSEILFLLDYNLEGGKELRYKAYIHVLNALNGEMNEKNLTVGYTIELLQAALLITDDLMDNSEVRREKPCYYLKRGTKVIKDAFFLLGVIRKMIDKRMKRPYSYSIFKTCIGQTHDTIRKTRAEYNIEAYTAIAESKTGAYTFYLPAIFGYISAKKKEPEYLWDFCNLGALIFQMQDDYLNFFPEKSGKSMNDLEEMKCTWFTSKISQMKNPAVERYFSKGEVSSDLLSIVKDLFKEYSFTLDKLLARLTFVVDENGKKVLGVFISFLEKRALV</sequence>
<dbReference type="GeneID" id="9699739"/>
<dbReference type="GO" id="GO:0004337">
    <property type="term" value="F:(2E,6E)-farnesyl diphosphate synthase activity"/>
    <property type="evidence" value="ECO:0007669"/>
    <property type="project" value="TreeGrafter"/>
</dbReference>
<dbReference type="OrthoDB" id="10257492at2759"/>
<dbReference type="EMBL" id="CP001952">
    <property type="protein sequence ID" value="ADM12670.1"/>
    <property type="molecule type" value="Genomic_DNA"/>
</dbReference>
<gene>
    <name evidence="6" type="ORF">Eint_111710</name>
</gene>
<keyword evidence="2 5" id="KW-0808">Transferase</keyword>
<organism evidence="6 7">
    <name type="scientific">Encephalitozoon intestinalis (strain ATCC 50506)</name>
    <name type="common">Microsporidian parasite</name>
    <name type="synonym">Septata intestinalis</name>
    <dbReference type="NCBI Taxonomy" id="876142"/>
    <lineage>
        <taxon>Eukaryota</taxon>
        <taxon>Fungi</taxon>
        <taxon>Fungi incertae sedis</taxon>
        <taxon>Microsporidia</taxon>
        <taxon>Unikaryonidae</taxon>
        <taxon>Encephalitozoon</taxon>
    </lineage>
</organism>
<dbReference type="HOGENOM" id="CLU_028376_3_0_1"/>
<proteinExistence type="inferred from homology"/>
<evidence type="ECO:0000313" key="6">
    <source>
        <dbReference type="EMBL" id="ADM12670.1"/>
    </source>
</evidence>
<dbReference type="AlphaFoldDB" id="E0SA48"/>
<dbReference type="Pfam" id="PF00348">
    <property type="entry name" value="polyprenyl_synt"/>
    <property type="match status" value="1"/>
</dbReference>
<dbReference type="SUPFAM" id="SSF48576">
    <property type="entry name" value="Terpenoid synthases"/>
    <property type="match status" value="1"/>
</dbReference>
<dbReference type="GO" id="GO:0046872">
    <property type="term" value="F:metal ion binding"/>
    <property type="evidence" value="ECO:0007669"/>
    <property type="project" value="UniProtKB-KW"/>
</dbReference>
<protein>
    <submittedName>
        <fullName evidence="6">Farnesyl pyrophosphate synthetase</fullName>
    </submittedName>
</protein>
<evidence type="ECO:0000256" key="4">
    <source>
        <dbReference type="ARBA" id="ARBA00022842"/>
    </source>
</evidence>
<dbReference type="GO" id="GO:0004161">
    <property type="term" value="F:dimethylallyltranstransferase activity"/>
    <property type="evidence" value="ECO:0007669"/>
    <property type="project" value="TreeGrafter"/>
</dbReference>
<dbReference type="PANTHER" id="PTHR11525">
    <property type="entry name" value="FARNESYL-PYROPHOSPHATE SYNTHETASE"/>
    <property type="match status" value="1"/>
</dbReference>
<comment type="similarity">
    <text evidence="5">Belongs to the FPP/GGPP synthase family.</text>
</comment>
<comment type="cofactor">
    <cofactor evidence="1">
        <name>Mg(2+)</name>
        <dbReference type="ChEBI" id="CHEBI:18420"/>
    </cofactor>
</comment>
<dbReference type="SFLD" id="SFLDS00005">
    <property type="entry name" value="Isoprenoid_Synthase_Type_I"/>
    <property type="match status" value="1"/>
</dbReference>
<keyword evidence="7" id="KW-1185">Reference proteome</keyword>
<keyword evidence="3" id="KW-0479">Metal-binding</keyword>
<dbReference type="Proteomes" id="UP000002313">
    <property type="component" value="Chromosome XI"/>
</dbReference>
<dbReference type="InterPro" id="IPR039702">
    <property type="entry name" value="FPS1-like"/>
</dbReference>
<dbReference type="GO" id="GO:0005737">
    <property type="term" value="C:cytoplasm"/>
    <property type="evidence" value="ECO:0007669"/>
    <property type="project" value="TreeGrafter"/>
</dbReference>
<evidence type="ECO:0000256" key="1">
    <source>
        <dbReference type="ARBA" id="ARBA00001946"/>
    </source>
</evidence>
<evidence type="ECO:0000313" key="7">
    <source>
        <dbReference type="Proteomes" id="UP000002313"/>
    </source>
</evidence>
<reference evidence="6 7" key="1">
    <citation type="journal article" date="2010" name="Nat. Commun.">
        <title>The complete sequence of the smallest known nuclear genome from the microsporidian Encephalitozoon intestinalis.</title>
        <authorList>
            <person name="Corradi N."/>
            <person name="Pombert J.-F."/>
            <person name="Farinelli L."/>
            <person name="Didier E.S."/>
            <person name="Keeling P.J."/>
        </authorList>
    </citation>
    <scope>NUCLEOTIDE SEQUENCE [LARGE SCALE GENOMIC DNA]</scope>
    <source>
        <strain evidence="6 7">ATCC 50506</strain>
    </source>
</reference>
<dbReference type="PANTHER" id="PTHR11525:SF0">
    <property type="entry name" value="FARNESYL PYROPHOSPHATE SYNTHASE"/>
    <property type="match status" value="1"/>
</dbReference>
<reference evidence="6 7" key="2">
    <citation type="journal article" date="2012" name="Proc. Natl. Acad. Sci. U.S.A.">
        <title>Gain and loss of multiple functionally related, horizontally transferred genes in the reduced genomes of two microsporidian parasites.</title>
        <authorList>
            <person name="Pombert J.-F."/>
            <person name="Selman M."/>
            <person name="Burki F."/>
            <person name="Bardell F.T."/>
            <person name="Farinelli L."/>
            <person name="Solter L.F."/>
            <person name="Whitman D.W."/>
            <person name="Weiss L.M."/>
            <person name="Corradi N."/>
            <person name="Keeling P.J."/>
        </authorList>
    </citation>
    <scope>NUCLEOTIDE SEQUENCE [LARGE SCALE GENOMIC DNA]</scope>
    <source>
        <strain evidence="6 7">ATCC 50506</strain>
    </source>
</reference>
<keyword evidence="4" id="KW-0460">Magnesium</keyword>
<dbReference type="Gene3D" id="1.10.600.10">
    <property type="entry name" value="Farnesyl Diphosphate Synthase"/>
    <property type="match status" value="1"/>
</dbReference>
<accession>E0SA48</accession>
<dbReference type="KEGG" id="ein:Eint_111710"/>
<dbReference type="RefSeq" id="XP_003074030.1">
    <property type="nucleotide sequence ID" value="XM_003073984.1"/>
</dbReference>
<dbReference type="InterPro" id="IPR000092">
    <property type="entry name" value="Polyprenyl_synt"/>
</dbReference>
<dbReference type="InterPro" id="IPR008949">
    <property type="entry name" value="Isoprenoid_synthase_dom_sf"/>
</dbReference>
<evidence type="ECO:0000256" key="5">
    <source>
        <dbReference type="RuleBase" id="RU004466"/>
    </source>
</evidence>
<dbReference type="VEuPathDB" id="MicrosporidiaDB:Eint_111710"/>
<name>E0SA48_ENCIT</name>
<dbReference type="GO" id="GO:0045337">
    <property type="term" value="P:farnesyl diphosphate biosynthetic process"/>
    <property type="evidence" value="ECO:0007669"/>
    <property type="project" value="TreeGrafter"/>
</dbReference>
<evidence type="ECO:0000256" key="2">
    <source>
        <dbReference type="ARBA" id="ARBA00022679"/>
    </source>
</evidence>
<evidence type="ECO:0000256" key="3">
    <source>
        <dbReference type="ARBA" id="ARBA00022723"/>
    </source>
</evidence>